<proteinExistence type="predicted"/>
<organism evidence="2 3">
    <name type="scientific">Streptomyces dengpaensis</name>
    <dbReference type="NCBI Taxonomy" id="2049881"/>
    <lineage>
        <taxon>Bacteria</taxon>
        <taxon>Bacillati</taxon>
        <taxon>Actinomycetota</taxon>
        <taxon>Actinomycetes</taxon>
        <taxon>Kitasatosporales</taxon>
        <taxon>Streptomycetaceae</taxon>
        <taxon>Streptomyces</taxon>
    </lineage>
</organism>
<name>A0ABN5I0Q1_9ACTN</name>
<accession>A0ABN5I0Q1</accession>
<feature type="region of interest" description="Disordered" evidence="1">
    <location>
        <begin position="1"/>
        <end position="32"/>
    </location>
</feature>
<evidence type="ECO:0000313" key="2">
    <source>
        <dbReference type="EMBL" id="AVH56982.1"/>
    </source>
</evidence>
<evidence type="ECO:0000313" key="3">
    <source>
        <dbReference type="Proteomes" id="UP000238413"/>
    </source>
</evidence>
<protein>
    <submittedName>
        <fullName evidence="2">Uncharacterized protein</fullName>
    </submittedName>
</protein>
<dbReference type="Proteomes" id="UP000238413">
    <property type="component" value="Chromosome"/>
</dbReference>
<evidence type="ECO:0000256" key="1">
    <source>
        <dbReference type="SAM" id="MobiDB-lite"/>
    </source>
</evidence>
<keyword evidence="3" id="KW-1185">Reference proteome</keyword>
<sequence length="92" mass="9973">MPFSGSSSIPRALLQRRLRDRMPPELPAPTSRAPRMLMECTECRVPGRPEALPGGLCRGCRGGGTAEPPPVLPRTDVHARAAQIRGAMHHVQ</sequence>
<dbReference type="EMBL" id="CP026652">
    <property type="protein sequence ID" value="AVH56982.1"/>
    <property type="molecule type" value="Genomic_DNA"/>
</dbReference>
<gene>
    <name evidence="2" type="ORF">C4B68_15690</name>
</gene>
<reference evidence="2 3" key="1">
    <citation type="submission" date="2018-02" db="EMBL/GenBank/DDBJ databases">
        <title>Complete genome sequence of Streptomyces dengpaensis, the producer of angucyclines.</title>
        <authorList>
            <person name="Yumei L."/>
        </authorList>
    </citation>
    <scope>NUCLEOTIDE SEQUENCE [LARGE SCALE GENOMIC DNA]</scope>
    <source>
        <strain evidence="2 3">XZHG99</strain>
    </source>
</reference>